<reference evidence="1" key="1">
    <citation type="journal article" date="2011" name="PLoS ONE">
        <title>Ralstonia syzygii, the Blood Disease Bacterium and some Asian R. solanacearum strains form a single genomic species despite divergent lifestyles.</title>
        <authorList>
            <person name="Remenant B."/>
            <person name="de Cambiaire J.C."/>
            <person name="Cellier G."/>
            <person name="Jacobs J.M."/>
            <person name="Mangenot S."/>
            <person name="Barbe V."/>
            <person name="Lajus A."/>
            <person name="Vallenet D."/>
            <person name="Medigue C."/>
            <person name="Fegan M."/>
            <person name="Allen C."/>
            <person name="Prior P."/>
        </authorList>
    </citation>
    <scope>NUCLEOTIDE SEQUENCE</scope>
    <source>
        <strain evidence="1">R229</strain>
    </source>
</reference>
<evidence type="ECO:0000313" key="1">
    <source>
        <dbReference type="EMBL" id="CCA83294.1"/>
    </source>
</evidence>
<name>G2ZWS3_9RALS</name>
<accession>G2ZWS3</accession>
<sequence>MLYEKLPNIGEQVTCGFDLRIDAAKAISAVEIQAGYGPSGQASAQALRDFFIACANACNAVAPAIDAAKTVKLA</sequence>
<dbReference type="EMBL" id="FR854082">
    <property type="protein sequence ID" value="CCA83294.1"/>
    <property type="molecule type" value="Genomic_DNA"/>
</dbReference>
<organism evidence="1">
    <name type="scientific">blood disease bacterium R229</name>
    <dbReference type="NCBI Taxonomy" id="741978"/>
    <lineage>
        <taxon>Bacteria</taxon>
        <taxon>Pseudomonadati</taxon>
        <taxon>Pseudomonadota</taxon>
        <taxon>Betaproteobacteria</taxon>
        <taxon>Burkholderiales</taxon>
        <taxon>Burkholderiaceae</taxon>
        <taxon>Ralstonia</taxon>
        <taxon>Ralstonia solanacearum species complex</taxon>
    </lineage>
</organism>
<proteinExistence type="predicted"/>
<reference evidence="1" key="2">
    <citation type="submission" date="2011-04" db="EMBL/GenBank/DDBJ databases">
        <authorList>
            <person name="Genoscope - CEA"/>
        </authorList>
    </citation>
    <scope>NUCLEOTIDE SEQUENCE</scope>
    <source>
        <strain evidence="1">R229</strain>
    </source>
</reference>
<protein>
    <submittedName>
        <fullName evidence="1">Uncharacterized protein</fullName>
    </submittedName>
</protein>
<dbReference type="AlphaFoldDB" id="G2ZWS3"/>
<gene>
    <name evidence="1" type="ORF">BDB_mp60460</name>
</gene>